<proteinExistence type="predicted"/>
<organism evidence="1 2">
    <name type="scientific">Turicimonas muris</name>
    <dbReference type="NCBI Taxonomy" id="1796652"/>
    <lineage>
        <taxon>Bacteria</taxon>
        <taxon>Pseudomonadati</taxon>
        <taxon>Pseudomonadota</taxon>
        <taxon>Betaproteobacteria</taxon>
        <taxon>Burkholderiales</taxon>
        <taxon>Sutterellaceae</taxon>
        <taxon>Turicimonas</taxon>
    </lineage>
</organism>
<accession>A0A227KDW0</accession>
<dbReference type="EMBL" id="NHMP01000008">
    <property type="protein sequence ID" value="OXE45629.1"/>
    <property type="molecule type" value="Genomic_DNA"/>
</dbReference>
<comment type="caution">
    <text evidence="1">The sequence shown here is derived from an EMBL/GenBank/DDBJ whole genome shotgun (WGS) entry which is preliminary data.</text>
</comment>
<gene>
    <name evidence="1" type="ORF">ADH67_10780</name>
</gene>
<evidence type="ECO:0000313" key="1">
    <source>
        <dbReference type="EMBL" id="OXE45629.1"/>
    </source>
</evidence>
<keyword evidence="2" id="KW-1185">Reference proteome</keyword>
<evidence type="ECO:0000313" key="2">
    <source>
        <dbReference type="Proteomes" id="UP000214610"/>
    </source>
</evidence>
<reference evidence="2" key="1">
    <citation type="submission" date="2017-05" db="EMBL/GenBank/DDBJ databases">
        <title>Improved OligoMM genomes.</title>
        <authorList>
            <person name="Garzetti D."/>
        </authorList>
    </citation>
    <scope>NUCLEOTIDE SEQUENCE [LARGE SCALE GENOMIC DNA]</scope>
    <source>
        <strain evidence="2">YL45</strain>
    </source>
</reference>
<protein>
    <submittedName>
        <fullName evidence="1">Uncharacterized protein</fullName>
    </submittedName>
</protein>
<sequence>MAACKFSLGNKMSDQERNYNDLFEIAIINSKPCTGELFNWAAFKASEVKEKKDLPPYLIFGPLDEGTLVINEDGWFAQWKDAEQKAKVTVNWRKDTKMYSVSQVWMGIEGSAVEASDDQPFPQVLASLYEDGFPKDWEQKAKEYFESKYRISWLNSPDDLPCTFGLPNGTFRVLEFPILIKNIRNAQHILMHLSEEHLPYGFFAVAQLTAQKVFYEVGKAPDWTNDIGLVLTQSIGETGLIPTDIPQREKIDEKDYNVLSRQVVMLQISIPFAGLSFMLKKLAETPMPIVTTQEMPLRRELTPVILPVNLDEVTDSFTVSDQEQGIKVVTGLMKTQRPFAELLGKDSQKQIEELEKFSDEMLDKLSGDIEEESKK</sequence>
<name>A0A227KDW0_9BURK</name>
<dbReference type="Proteomes" id="UP000214610">
    <property type="component" value="Unassembled WGS sequence"/>
</dbReference>
<dbReference type="AlphaFoldDB" id="A0A227KDW0"/>